<dbReference type="AlphaFoldDB" id="A0A0R1JRL3"/>
<organism evidence="2 3">
    <name type="scientific">Lacticaseibacillus nasuensis JCM 17158</name>
    <dbReference type="NCBI Taxonomy" id="1291734"/>
    <lineage>
        <taxon>Bacteria</taxon>
        <taxon>Bacillati</taxon>
        <taxon>Bacillota</taxon>
        <taxon>Bacilli</taxon>
        <taxon>Lactobacillales</taxon>
        <taxon>Lactobacillaceae</taxon>
        <taxon>Lacticaseibacillus</taxon>
    </lineage>
</organism>
<keyword evidence="3" id="KW-1185">Reference proteome</keyword>
<dbReference type="PANTHER" id="PTHR40660:SF1">
    <property type="entry name" value="5'-PHOSPHATE OXIDASE PUTATIVE DOMAIN-CONTAINING PROTEIN-RELATED"/>
    <property type="match status" value="1"/>
</dbReference>
<evidence type="ECO:0000313" key="2">
    <source>
        <dbReference type="EMBL" id="KRK74022.1"/>
    </source>
</evidence>
<dbReference type="PANTHER" id="PTHR40660">
    <property type="entry name" value="5'-PHOSPHATE OXIDASE PUTATIVE DOMAIN-CONTAINING PROTEIN-RELATED"/>
    <property type="match status" value="1"/>
</dbReference>
<gene>
    <name evidence="2" type="ORF">FD02_GL001860</name>
</gene>
<name>A0A0R1JRL3_9LACO</name>
<dbReference type="RefSeq" id="WP_056950253.1">
    <property type="nucleotide sequence ID" value="NZ_AZDJ01000003.1"/>
</dbReference>
<dbReference type="Proteomes" id="UP000051804">
    <property type="component" value="Unassembled WGS sequence"/>
</dbReference>
<dbReference type="STRING" id="1291734.FD02_GL001860"/>
<dbReference type="EMBL" id="AZDJ01000003">
    <property type="protein sequence ID" value="KRK74022.1"/>
    <property type="molecule type" value="Genomic_DNA"/>
</dbReference>
<feature type="domain" description="Pyridoxamine 5'-phosphate oxidase N-terminal" evidence="1">
    <location>
        <begin position="4"/>
        <end position="113"/>
    </location>
</feature>
<proteinExistence type="predicted"/>
<dbReference type="Pfam" id="PF01243">
    <property type="entry name" value="PNPOx_N"/>
    <property type="match status" value="1"/>
</dbReference>
<dbReference type="OrthoDB" id="6196741at2"/>
<sequence>MAKLTQEMKDMIGSQLNYLATADENGNPQVGPKGTMRVFDDEHLIYNEETGHHAWHNLNATRKAAVATVDRSQLKGFRFEGTVEFHDDDQIFKDAQAFAEAKHLPAAISAVVIHVTRIVRLDAGPNAGTIIAEDN</sequence>
<dbReference type="SUPFAM" id="SSF50475">
    <property type="entry name" value="FMN-binding split barrel"/>
    <property type="match status" value="1"/>
</dbReference>
<dbReference type="PATRIC" id="fig|1291734.4.peg.1910"/>
<evidence type="ECO:0000313" key="3">
    <source>
        <dbReference type="Proteomes" id="UP000051804"/>
    </source>
</evidence>
<comment type="caution">
    <text evidence="2">The sequence shown here is derived from an EMBL/GenBank/DDBJ whole genome shotgun (WGS) entry which is preliminary data.</text>
</comment>
<accession>A0A0R1JRL3</accession>
<dbReference type="InterPro" id="IPR011576">
    <property type="entry name" value="Pyridox_Oxase_N"/>
</dbReference>
<protein>
    <submittedName>
        <fullName evidence="2">Pyridoxine 5-phosphate oxidase V related favin-nucleotide-binding protein</fullName>
    </submittedName>
</protein>
<evidence type="ECO:0000259" key="1">
    <source>
        <dbReference type="Pfam" id="PF01243"/>
    </source>
</evidence>
<dbReference type="Gene3D" id="2.30.110.10">
    <property type="entry name" value="Electron Transport, Fmn-binding Protein, Chain A"/>
    <property type="match status" value="1"/>
</dbReference>
<dbReference type="InterPro" id="IPR012349">
    <property type="entry name" value="Split_barrel_FMN-bd"/>
</dbReference>
<reference evidence="2 3" key="1">
    <citation type="journal article" date="2015" name="Genome Announc.">
        <title>Expanding the biotechnology potential of lactobacilli through comparative genomics of 213 strains and associated genera.</title>
        <authorList>
            <person name="Sun Z."/>
            <person name="Harris H.M."/>
            <person name="McCann A."/>
            <person name="Guo C."/>
            <person name="Argimon S."/>
            <person name="Zhang W."/>
            <person name="Yang X."/>
            <person name="Jeffery I.B."/>
            <person name="Cooney J.C."/>
            <person name="Kagawa T.F."/>
            <person name="Liu W."/>
            <person name="Song Y."/>
            <person name="Salvetti E."/>
            <person name="Wrobel A."/>
            <person name="Rasinkangas P."/>
            <person name="Parkhill J."/>
            <person name="Rea M.C."/>
            <person name="O'Sullivan O."/>
            <person name="Ritari J."/>
            <person name="Douillard F.P."/>
            <person name="Paul Ross R."/>
            <person name="Yang R."/>
            <person name="Briner A.E."/>
            <person name="Felis G.E."/>
            <person name="de Vos W.M."/>
            <person name="Barrangou R."/>
            <person name="Klaenhammer T.R."/>
            <person name="Caufield P.W."/>
            <person name="Cui Y."/>
            <person name="Zhang H."/>
            <person name="O'Toole P.W."/>
        </authorList>
    </citation>
    <scope>NUCLEOTIDE SEQUENCE [LARGE SCALE GENOMIC DNA]</scope>
    <source>
        <strain evidence="2 3">JCM 17158</strain>
    </source>
</reference>